<dbReference type="PANTHER" id="PTHR43431">
    <property type="entry name" value="OXIDOREDUCTASE, SHORT CHAIN DEHYDROGENASE/REDUCTASE FAMILY (AFU_ORTHOLOGUE AFUA_5G14000)"/>
    <property type="match status" value="1"/>
</dbReference>
<dbReference type="OrthoDB" id="5513072at2"/>
<dbReference type="PRINTS" id="PR00081">
    <property type="entry name" value="GDHRDH"/>
</dbReference>
<dbReference type="Pfam" id="PF00106">
    <property type="entry name" value="adh_short"/>
    <property type="match status" value="1"/>
</dbReference>
<keyword evidence="2" id="KW-1185">Reference proteome</keyword>
<dbReference type="PANTHER" id="PTHR43431:SF7">
    <property type="entry name" value="OXIDOREDUCTASE, SHORT CHAIN DEHYDROGENASE_REDUCTASE FAMILY (AFU_ORTHOLOGUE AFUA_5G14000)"/>
    <property type="match status" value="1"/>
</dbReference>
<dbReference type="EMBL" id="PIUM01000038">
    <property type="protein sequence ID" value="PKU22066.1"/>
    <property type="molecule type" value="Genomic_DNA"/>
</dbReference>
<gene>
    <name evidence="1" type="ORF">CWS72_23395</name>
</gene>
<dbReference type="Proteomes" id="UP000233293">
    <property type="component" value="Unassembled WGS sequence"/>
</dbReference>
<protein>
    <submittedName>
        <fullName evidence="1">Glucose 1-dehydrogenase</fullName>
    </submittedName>
</protein>
<dbReference type="InterPro" id="IPR036291">
    <property type="entry name" value="NAD(P)-bd_dom_sf"/>
</dbReference>
<organism evidence="1 2">
    <name type="scientific">Telmatospirillum siberiense</name>
    <dbReference type="NCBI Taxonomy" id="382514"/>
    <lineage>
        <taxon>Bacteria</taxon>
        <taxon>Pseudomonadati</taxon>
        <taxon>Pseudomonadota</taxon>
        <taxon>Alphaproteobacteria</taxon>
        <taxon>Rhodospirillales</taxon>
        <taxon>Rhodospirillaceae</taxon>
        <taxon>Telmatospirillum</taxon>
    </lineage>
</organism>
<evidence type="ECO:0000313" key="2">
    <source>
        <dbReference type="Proteomes" id="UP000233293"/>
    </source>
</evidence>
<proteinExistence type="predicted"/>
<comment type="caution">
    <text evidence="1">The sequence shown here is derived from an EMBL/GenBank/DDBJ whole genome shotgun (WGS) entry which is preliminary data.</text>
</comment>
<reference evidence="2" key="1">
    <citation type="submission" date="2017-12" db="EMBL/GenBank/DDBJ databases">
        <title>Draft genome sequence of Telmatospirillum siberiense 26-4b1T, an acidotolerant peatland alphaproteobacterium potentially involved in sulfur cycling.</title>
        <authorList>
            <person name="Hausmann B."/>
            <person name="Pjevac P."/>
            <person name="Schreck K."/>
            <person name="Herbold C.W."/>
            <person name="Daims H."/>
            <person name="Wagner M."/>
            <person name="Pester M."/>
            <person name="Loy A."/>
        </authorList>
    </citation>
    <scope>NUCLEOTIDE SEQUENCE [LARGE SCALE GENOMIC DNA]</scope>
    <source>
        <strain evidence="2">26-4b1</strain>
    </source>
</reference>
<name>A0A2N3PNU3_9PROT</name>
<dbReference type="AlphaFoldDB" id="A0A2N3PNU3"/>
<evidence type="ECO:0000313" key="1">
    <source>
        <dbReference type="EMBL" id="PKU22066.1"/>
    </source>
</evidence>
<accession>A0A2N3PNU3</accession>
<dbReference type="InterPro" id="IPR002347">
    <property type="entry name" value="SDR_fam"/>
</dbReference>
<dbReference type="SUPFAM" id="SSF51735">
    <property type="entry name" value="NAD(P)-binding Rossmann-fold domains"/>
    <property type="match status" value="1"/>
</dbReference>
<sequence length="251" mass="26699">MADDGGQRGISMSAGTAVVVGVGESRGLGAALARRFAGEGLRVIVAGRTSARIEEVARGIRDEGGRAEARTVDATSESDVVGLFEAVGGDLELVAYNVGNNAMEPLLTLPAEVFERLWRQNALGGFLVGREAVRHMLPRGRGSVLFTGATASLRARPPFVAFASAKAALRAVAQGLAREFGPQGIHVAHVVIDGVIHGDYAEARFPDFVRAKGEDGLLEPDAIADSYWALHRQPNSAWTQELDLRPFKEPF</sequence>
<dbReference type="Gene3D" id="3.40.50.720">
    <property type="entry name" value="NAD(P)-binding Rossmann-like Domain"/>
    <property type="match status" value="1"/>
</dbReference>